<protein>
    <submittedName>
        <fullName evidence="1">Uncharacterized protein</fullName>
    </submittedName>
</protein>
<accession>A0A8S5TFJ1</accession>
<name>A0A8S5TFJ1_9CAUD</name>
<dbReference type="EMBL" id="BK032818">
    <property type="protein sequence ID" value="DAF61912.1"/>
    <property type="molecule type" value="Genomic_DNA"/>
</dbReference>
<proteinExistence type="predicted"/>
<evidence type="ECO:0000313" key="1">
    <source>
        <dbReference type="EMBL" id="DAF61912.1"/>
    </source>
</evidence>
<organism evidence="1">
    <name type="scientific">Siphoviridae sp. ctP0x5</name>
    <dbReference type="NCBI Taxonomy" id="2827863"/>
    <lineage>
        <taxon>Viruses</taxon>
        <taxon>Duplodnaviria</taxon>
        <taxon>Heunggongvirae</taxon>
        <taxon>Uroviricota</taxon>
        <taxon>Caudoviricetes</taxon>
    </lineage>
</organism>
<sequence>MNWIKIKWIIYKLDRLIPKIHDLPNVVYIKWMGEEFIIKK</sequence>
<reference evidence="1" key="1">
    <citation type="journal article" date="2021" name="Proc. Natl. Acad. Sci. U.S.A.">
        <title>A Catalog of Tens of Thousands of Viruses from Human Metagenomes Reveals Hidden Associations with Chronic Diseases.</title>
        <authorList>
            <person name="Tisza M.J."/>
            <person name="Buck C.B."/>
        </authorList>
    </citation>
    <scope>NUCLEOTIDE SEQUENCE</scope>
    <source>
        <strain evidence="1">CtP0x5</strain>
    </source>
</reference>